<accession>A0ABQ7J3D3</accession>
<proteinExistence type="predicted"/>
<name>A0ABQ7J3D3_9HELO</name>
<evidence type="ECO:0000313" key="1">
    <source>
        <dbReference type="EMBL" id="KAF7940544.1"/>
    </source>
</evidence>
<dbReference type="Proteomes" id="UP000783213">
    <property type="component" value="Unassembled WGS sequence"/>
</dbReference>
<dbReference type="EMBL" id="RCSX01000001">
    <property type="protein sequence ID" value="KAF7940544.1"/>
    <property type="molecule type" value="Genomic_DNA"/>
</dbReference>
<dbReference type="RefSeq" id="XP_038815966.1">
    <property type="nucleotide sequence ID" value="XM_038948289.1"/>
</dbReference>
<keyword evidence="2" id="KW-1185">Reference proteome</keyword>
<protein>
    <submittedName>
        <fullName evidence="1">Uncharacterized protein</fullName>
    </submittedName>
</protein>
<evidence type="ECO:0000313" key="2">
    <source>
        <dbReference type="Proteomes" id="UP000783213"/>
    </source>
</evidence>
<comment type="caution">
    <text evidence="1">The sequence shown here is derived from an EMBL/GenBank/DDBJ whole genome shotgun (WGS) entry which is preliminary data.</text>
</comment>
<organism evidence="1 2">
    <name type="scientific">Botrytis deweyae</name>
    <dbReference type="NCBI Taxonomy" id="2478750"/>
    <lineage>
        <taxon>Eukaryota</taxon>
        <taxon>Fungi</taxon>
        <taxon>Dikarya</taxon>
        <taxon>Ascomycota</taxon>
        <taxon>Pezizomycotina</taxon>
        <taxon>Leotiomycetes</taxon>
        <taxon>Helotiales</taxon>
        <taxon>Sclerotiniaceae</taxon>
        <taxon>Botrytis</taxon>
    </lineage>
</organism>
<reference evidence="1 2" key="1">
    <citation type="journal article" date="2020" name="Genome Biol. Evol.">
        <title>Comparative genomics of Sclerotiniaceae.</title>
        <authorList>
            <person name="Valero Jimenez C.A."/>
            <person name="Steentjes M."/>
            <person name="Scholten O.E."/>
            <person name="Van Kan J.A.L."/>
        </authorList>
    </citation>
    <scope>NUCLEOTIDE SEQUENCE [LARGE SCALE GENOMIC DNA]</scope>
    <source>
        <strain evidence="1 2">B1</strain>
    </source>
</reference>
<sequence length="152" mass="17393">MGSFAFDNEFIKLSKTRSYSKKQRLAKCQHASGVFRTFIEHANSIGLSTSNILEFIIESRFSLPEDFDEEDFTRLQERLCNLGAIIKHTPRYTWKTEFLVILYARHSVSMLTVSSVIDMPTILEAILLQSEKGLEHVLSQDPSAVNEVLYES</sequence>
<gene>
    <name evidence="1" type="ORF">EAE98_000671</name>
</gene>
<dbReference type="GeneID" id="62227446"/>